<evidence type="ECO:0000256" key="10">
    <source>
        <dbReference type="ARBA" id="ARBA00023170"/>
    </source>
</evidence>
<dbReference type="InterPro" id="IPR017452">
    <property type="entry name" value="GPCR_Rhodpsn_7TM"/>
</dbReference>
<feature type="transmembrane region" description="Helical" evidence="12">
    <location>
        <begin position="929"/>
        <end position="948"/>
    </location>
</feature>
<dbReference type="Pfam" id="PF03402">
    <property type="entry name" value="V1R"/>
    <property type="match status" value="5"/>
</dbReference>
<keyword evidence="15" id="KW-1185">Reference proteome</keyword>
<sequence>QGTLALLSREAEAPQATLTRNIQDSSGQLVLQAGKELISPEQNCINSPRPRVEALFLLFALYPPTMNKVNTLHTSTFLKITLFSEVSVGISANSILFLFHLCMLFGGHRPKPIDLFIDFLSLIQLMMLITMGLIAVDMFISHERWDFTTCQSLIYLHRFLRGLSLCATCLLSVLWAITLSPRSSFLGKFKHKSPYHVSCGLLFLCILYMSLSSHFLVSITATINLTSEHFMYVTQSCSLLPMSYSRQSAVSTLLALREAFLISLMALSSGYMLILLCRHKKLSRHLRITSLSPKASPELRATWTILLLMSFFVVFYILDIVIFHSRMKFKDGSIFYCIQILVSHSYSTVSPFVLISTEKRIIKFLRSIPHNMNQKSKLYTYTNIRNTFFSEISMGISGNSVLLLFHVLTLSSERKPRLTDLPIGFLAIFEGSFCLCHLLAECVPGHHSQPQKLLLAKFKRKLSPCHNLWSFALCSVYSSILLTFHTPNVTSDHLLYILNPALLYISFPNEICNAYFVHLQGVFVMGIMGPLHGYLLILLCRHKKQVQHLHSPSSLRKHHQSRGPPGPSCCSCASLCSCLYDILKAYVQDDPIFYLILMLLQTFLFPGGDRNIICKFLVYLYRIFRVFSLCTISLLKNSRLSPQFQKLLFSKVQAQISLSPLIAFLPMRSPIGPVAINLSVYYDHTHFLPNLVCFTHELCHVKYVSTLLASESLFISLMAFSRGTRSCTGIFASPASPKASQELRATWTILLLMSLFVGFYILDIVFFHSRMRSRWLKFYCIQILVSHSYSTVSPFVLIKSKLYTYTNIRNTFFSEISIGISGNSVLLLFHVLTLSSEHKPRLTDLPIGFLAIIHLLMLLVASIIATDIFMFHQGWDDITCKSLFFLYRFLRGLSVCATCWLSVLQAITLSPRNSCLAKFKGKLSPCHNLWSLFALCSVYSSIATYLFMSMVKTPNVTSDHLLYMTESCSLVHFSFPMKYVMSTLFIFRDVLVMGIMILSSGYMLILLCRHKKQVQHLHSTRFSPKASPEQRASQTILLLLCFFVLMCILDSFMIFARHMFKDDPIFYLILILVSHSYASVSPFVFISTEKDIIGLLMSMLRGHYKHFYFLPGTETLYNLWGLSLLPAACLESSRLSSPVPEAPVKQSSITNFPVTSHCSSTHESLL</sequence>
<organism evidence="14 15">
    <name type="scientific">Myodes glareolus</name>
    <name type="common">Bank vole</name>
    <name type="synonym">Clethrionomys glareolus</name>
    <dbReference type="NCBI Taxonomy" id="447135"/>
    <lineage>
        <taxon>Eukaryota</taxon>
        <taxon>Metazoa</taxon>
        <taxon>Chordata</taxon>
        <taxon>Craniata</taxon>
        <taxon>Vertebrata</taxon>
        <taxon>Euteleostomi</taxon>
        <taxon>Mammalia</taxon>
        <taxon>Eutheria</taxon>
        <taxon>Euarchontoglires</taxon>
        <taxon>Glires</taxon>
        <taxon>Rodentia</taxon>
        <taxon>Myomorpha</taxon>
        <taxon>Muroidea</taxon>
        <taxon>Cricetidae</taxon>
        <taxon>Arvicolinae</taxon>
        <taxon>Myodes</taxon>
    </lineage>
</organism>
<dbReference type="EMBL" id="JBBHLL010000369">
    <property type="protein sequence ID" value="KAK7804634.1"/>
    <property type="molecule type" value="Genomic_DNA"/>
</dbReference>
<feature type="transmembrane region" description="Helical" evidence="12">
    <location>
        <begin position="388"/>
        <end position="409"/>
    </location>
</feature>
<keyword evidence="3" id="KW-1003">Cell membrane</keyword>
<dbReference type="AlphaFoldDB" id="A0AAW0HRE1"/>
<evidence type="ECO:0000256" key="9">
    <source>
        <dbReference type="ARBA" id="ARBA00023157"/>
    </source>
</evidence>
<comment type="caution">
    <text evidence="14">The sequence shown here is derived from an EMBL/GenBank/DDBJ whole genome shotgun (WGS) entry which is preliminary data.</text>
</comment>
<gene>
    <name evidence="14" type="ORF">U0070_011991</name>
</gene>
<evidence type="ECO:0000256" key="11">
    <source>
        <dbReference type="ARBA" id="ARBA00023224"/>
    </source>
</evidence>
<accession>A0AAW0HRE1</accession>
<keyword evidence="6 12" id="KW-1133">Transmembrane helix</keyword>
<feature type="transmembrane region" description="Helical" evidence="12">
    <location>
        <begin position="299"/>
        <end position="318"/>
    </location>
</feature>
<feature type="transmembrane region" description="Helical" evidence="12">
    <location>
        <begin position="778"/>
        <end position="796"/>
    </location>
</feature>
<dbReference type="Gene3D" id="1.20.1070.10">
    <property type="entry name" value="Rhodopsin 7-helix transmembrane proteins"/>
    <property type="match status" value="2"/>
</dbReference>
<protein>
    <recommendedName>
        <fullName evidence="13">G-protein coupled receptors family 1 profile domain-containing protein</fullName>
    </recommendedName>
</protein>
<dbReference type="PANTHER" id="PTHR24062">
    <property type="entry name" value="VOMERONASAL TYPE-1 RECEPTOR"/>
    <property type="match status" value="1"/>
</dbReference>
<evidence type="ECO:0000256" key="8">
    <source>
        <dbReference type="ARBA" id="ARBA00023136"/>
    </source>
</evidence>
<evidence type="ECO:0000259" key="13">
    <source>
        <dbReference type="PROSITE" id="PS50262"/>
    </source>
</evidence>
<evidence type="ECO:0000256" key="5">
    <source>
        <dbReference type="ARBA" id="ARBA00022692"/>
    </source>
</evidence>
<dbReference type="GO" id="GO:0016503">
    <property type="term" value="F:pheromone receptor activity"/>
    <property type="evidence" value="ECO:0007669"/>
    <property type="project" value="InterPro"/>
</dbReference>
<name>A0AAW0HRE1_MYOGA</name>
<feature type="transmembrane region" description="Helical" evidence="12">
    <location>
        <begin position="201"/>
        <end position="223"/>
    </location>
</feature>
<feature type="transmembrane region" description="Helical" evidence="12">
    <location>
        <begin position="515"/>
        <end position="539"/>
    </location>
</feature>
<dbReference type="Proteomes" id="UP001488838">
    <property type="component" value="Unassembled WGS sequence"/>
</dbReference>
<feature type="non-terminal residue" evidence="14">
    <location>
        <position position="1"/>
    </location>
</feature>
<evidence type="ECO:0000256" key="1">
    <source>
        <dbReference type="ARBA" id="ARBA00004651"/>
    </source>
</evidence>
<proteinExistence type="inferred from homology"/>
<evidence type="ECO:0000256" key="7">
    <source>
        <dbReference type="ARBA" id="ARBA00023040"/>
    </source>
</evidence>
<evidence type="ECO:0000256" key="3">
    <source>
        <dbReference type="ARBA" id="ARBA00022475"/>
    </source>
</evidence>
<evidence type="ECO:0000256" key="4">
    <source>
        <dbReference type="ARBA" id="ARBA00022507"/>
    </source>
</evidence>
<dbReference type="CDD" id="cd13949">
    <property type="entry name" value="7tm_V1R_pheromone"/>
    <property type="match status" value="2"/>
</dbReference>
<dbReference type="GO" id="GO:0007606">
    <property type="term" value="P:sensory perception of chemical stimulus"/>
    <property type="evidence" value="ECO:0007669"/>
    <property type="project" value="UniProtKB-ARBA"/>
</dbReference>
<evidence type="ECO:0000256" key="12">
    <source>
        <dbReference type="SAM" id="Phobius"/>
    </source>
</evidence>
<evidence type="ECO:0000256" key="6">
    <source>
        <dbReference type="ARBA" id="ARBA00022989"/>
    </source>
</evidence>
<keyword evidence="9" id="KW-1015">Disulfide bond</keyword>
<feature type="transmembrane region" description="Helical" evidence="12">
    <location>
        <begin position="889"/>
        <end position="909"/>
    </location>
</feature>
<dbReference type="PRINTS" id="PR01534">
    <property type="entry name" value="VOMERONASL1R"/>
</dbReference>
<comment type="similarity">
    <text evidence="2">Belongs to the G-protein coupled receptor 1 family.</text>
</comment>
<feature type="transmembrane region" description="Helical" evidence="12">
    <location>
        <begin position="745"/>
        <end position="766"/>
    </location>
</feature>
<evidence type="ECO:0000313" key="15">
    <source>
        <dbReference type="Proteomes" id="UP001488838"/>
    </source>
</evidence>
<feature type="transmembrane region" description="Helical" evidence="12">
    <location>
        <begin position="985"/>
        <end position="1008"/>
    </location>
</feature>
<keyword evidence="7" id="KW-0297">G-protein coupled receptor</keyword>
<dbReference type="InterPro" id="IPR004072">
    <property type="entry name" value="Vmron_rcpt_1"/>
</dbReference>
<dbReference type="FunFam" id="1.20.1070.10:FF:000051">
    <property type="entry name" value="Vomeronasal type-1 receptor"/>
    <property type="match status" value="2"/>
</dbReference>
<feature type="transmembrane region" description="Helical" evidence="12">
    <location>
        <begin position="464"/>
        <end position="484"/>
    </location>
</feature>
<keyword evidence="5 12" id="KW-0812">Transmembrane</keyword>
<feature type="transmembrane region" description="Helical" evidence="12">
    <location>
        <begin position="816"/>
        <end position="835"/>
    </location>
</feature>
<feature type="domain" description="G-protein coupled receptors family 1 profile" evidence="13">
    <location>
        <begin position="822"/>
        <end position="1085"/>
    </location>
</feature>
<keyword evidence="11" id="KW-0807">Transducer</keyword>
<feature type="transmembrane region" description="Helical" evidence="12">
    <location>
        <begin position="119"/>
        <end position="140"/>
    </location>
</feature>
<feature type="transmembrane region" description="Helical" evidence="12">
    <location>
        <begin position="1065"/>
        <end position="1086"/>
    </location>
</feature>
<feature type="transmembrane region" description="Helical" evidence="12">
    <location>
        <begin position="591"/>
        <end position="607"/>
    </location>
</feature>
<feature type="transmembrane region" description="Helical" evidence="12">
    <location>
        <begin position="333"/>
        <end position="355"/>
    </location>
</feature>
<reference evidence="14 15" key="1">
    <citation type="journal article" date="2023" name="bioRxiv">
        <title>Conserved and derived expression patterns and positive selection on dental genes reveal complex evolutionary context of ever-growing rodent molars.</title>
        <authorList>
            <person name="Calamari Z.T."/>
            <person name="Song A."/>
            <person name="Cohen E."/>
            <person name="Akter M."/>
            <person name="Roy R.D."/>
            <person name="Hallikas O."/>
            <person name="Christensen M.M."/>
            <person name="Li P."/>
            <person name="Marangoni P."/>
            <person name="Jernvall J."/>
            <person name="Klein O.D."/>
        </authorList>
    </citation>
    <scope>NUCLEOTIDE SEQUENCE [LARGE SCALE GENOMIC DNA]</scope>
    <source>
        <strain evidence="14">V071</strain>
    </source>
</reference>
<dbReference type="SUPFAM" id="SSF81321">
    <property type="entry name" value="Family A G protein-coupled receptor-like"/>
    <property type="match status" value="2"/>
</dbReference>
<evidence type="ECO:0000256" key="2">
    <source>
        <dbReference type="ARBA" id="ARBA00010663"/>
    </source>
</evidence>
<keyword evidence="8 12" id="KW-0472">Membrane</keyword>
<dbReference type="PROSITE" id="PS50262">
    <property type="entry name" value="G_PROTEIN_RECEP_F1_2"/>
    <property type="match status" value="2"/>
</dbReference>
<feature type="transmembrane region" description="Helical" evidence="12">
    <location>
        <begin position="1036"/>
        <end position="1059"/>
    </location>
</feature>
<keyword evidence="4" id="KW-0589">Pheromone response</keyword>
<dbReference type="GO" id="GO:0005886">
    <property type="term" value="C:plasma membrane"/>
    <property type="evidence" value="ECO:0007669"/>
    <property type="project" value="UniProtKB-SubCell"/>
</dbReference>
<feature type="transmembrane region" description="Helical" evidence="12">
    <location>
        <begin position="86"/>
        <end position="107"/>
    </location>
</feature>
<feature type="transmembrane region" description="Helical" evidence="12">
    <location>
        <begin position="259"/>
        <end position="278"/>
    </location>
</feature>
<dbReference type="GO" id="GO:0019236">
    <property type="term" value="P:response to pheromone"/>
    <property type="evidence" value="ECO:0007669"/>
    <property type="project" value="UniProtKB-KW"/>
</dbReference>
<feature type="transmembrane region" description="Helical" evidence="12">
    <location>
        <begin position="847"/>
        <end position="869"/>
    </location>
</feature>
<evidence type="ECO:0000313" key="14">
    <source>
        <dbReference type="EMBL" id="KAK7804634.1"/>
    </source>
</evidence>
<keyword evidence="10" id="KW-0675">Receptor</keyword>
<feature type="domain" description="G-protein coupled receptors family 1 profile" evidence="13">
    <location>
        <begin position="93"/>
        <end position="354"/>
    </location>
</feature>
<feature type="transmembrane region" description="Helical" evidence="12">
    <location>
        <begin position="160"/>
        <end position="180"/>
    </location>
</feature>
<comment type="subcellular location">
    <subcellularLocation>
        <location evidence="1">Cell membrane</location>
        <topology evidence="1">Multi-pass membrane protein</topology>
    </subcellularLocation>
</comment>